<dbReference type="InterPro" id="IPR002789">
    <property type="entry name" value="HerA_central"/>
</dbReference>
<name>A0A161WZX6_9CLOT</name>
<dbReference type="InterPro" id="IPR027417">
    <property type="entry name" value="P-loop_NTPase"/>
</dbReference>
<feature type="region of interest" description="Disordered" evidence="1">
    <location>
        <begin position="1"/>
        <end position="36"/>
    </location>
</feature>
<sequence>MGLFSKKKDKKQQSVKENNKGSKKDTKGKANEDISEKIELNDENSNVFLKNKRSLKDLIAPESIDFTVDHRYAEIGDKNYMKNFYVGLLPNSVNFASFLHGLYNFGTVDTSIFIRPIDNETAKADLSKLRTNLEMEYLDNGGSTNRADDMASKVAEARRLREEVRDGLNKIYEVSIQGTLYEDDLRTLKNSTDQLKEMLSQQDIGLKSATYCQEEAFTSNKPLNDNKLGEWHTFDKRSLACVFPFTSNNINHPNGVPIGFNMDNGLPIFYDTFHRGLDNYNMVIFAKSGGGKSTFIKMLAARSSTLDNVQNIALDIEPEYRDIADTLGGVNIDVGSMSTTIINPFDIVVDIVKDKLTGKLVEKILLSDKINGVTSILMTMAKGQTENNLYYGDMTRMIIKQIVKKCYDDLAITEDPASLYRRADDQLVGDKIVGGLVKKEMPTISKWYQTLEKCPMRILIQHMSLTLITY</sequence>
<evidence type="ECO:0000259" key="2">
    <source>
        <dbReference type="Pfam" id="PF01935"/>
    </source>
</evidence>
<protein>
    <submittedName>
        <fullName evidence="3">AAA-like domain protein</fullName>
    </submittedName>
</protein>
<dbReference type="STRING" id="1121326.CLMAG_25320"/>
<reference evidence="3 4" key="1">
    <citation type="submission" date="2016-04" db="EMBL/GenBank/DDBJ databases">
        <title>Genome sequence of Clostridium magnum DSM 2767.</title>
        <authorList>
            <person name="Poehlein A."/>
            <person name="Uhlig R."/>
            <person name="Fischer R."/>
            <person name="Bahl H."/>
            <person name="Daniel R."/>
        </authorList>
    </citation>
    <scope>NUCLEOTIDE SEQUENCE [LARGE SCALE GENOMIC DNA]</scope>
    <source>
        <strain evidence="3 4">DSM 2767</strain>
    </source>
</reference>
<dbReference type="Proteomes" id="UP000076603">
    <property type="component" value="Unassembled WGS sequence"/>
</dbReference>
<feature type="domain" description="Helicase HerA central" evidence="2">
    <location>
        <begin position="283"/>
        <end position="348"/>
    </location>
</feature>
<feature type="compositionally biased region" description="Basic residues" evidence="1">
    <location>
        <begin position="1"/>
        <end position="10"/>
    </location>
</feature>
<dbReference type="EMBL" id="LWAE01000002">
    <property type="protein sequence ID" value="KZL92718.1"/>
    <property type="molecule type" value="Genomic_DNA"/>
</dbReference>
<comment type="caution">
    <text evidence="3">The sequence shown here is derived from an EMBL/GenBank/DDBJ whole genome shotgun (WGS) entry which is preliminary data.</text>
</comment>
<gene>
    <name evidence="3" type="ORF">CLMAG_25320</name>
</gene>
<dbReference type="Gene3D" id="3.40.50.300">
    <property type="entry name" value="P-loop containing nucleotide triphosphate hydrolases"/>
    <property type="match status" value="1"/>
</dbReference>
<dbReference type="AlphaFoldDB" id="A0A161WZX6"/>
<proteinExistence type="predicted"/>
<dbReference type="OrthoDB" id="9804380at2"/>
<dbReference type="SUPFAM" id="SSF52540">
    <property type="entry name" value="P-loop containing nucleoside triphosphate hydrolases"/>
    <property type="match status" value="1"/>
</dbReference>
<feature type="compositionally biased region" description="Basic and acidic residues" evidence="1">
    <location>
        <begin position="11"/>
        <end position="36"/>
    </location>
</feature>
<evidence type="ECO:0000313" key="4">
    <source>
        <dbReference type="Proteomes" id="UP000076603"/>
    </source>
</evidence>
<dbReference type="RefSeq" id="WP_066622393.1">
    <property type="nucleotide sequence ID" value="NZ_LWAE01000002.1"/>
</dbReference>
<evidence type="ECO:0000256" key="1">
    <source>
        <dbReference type="SAM" id="MobiDB-lite"/>
    </source>
</evidence>
<organism evidence="3 4">
    <name type="scientific">Clostridium magnum DSM 2767</name>
    <dbReference type="NCBI Taxonomy" id="1121326"/>
    <lineage>
        <taxon>Bacteria</taxon>
        <taxon>Bacillati</taxon>
        <taxon>Bacillota</taxon>
        <taxon>Clostridia</taxon>
        <taxon>Eubacteriales</taxon>
        <taxon>Clostridiaceae</taxon>
        <taxon>Clostridium</taxon>
    </lineage>
</organism>
<dbReference type="Pfam" id="PF01935">
    <property type="entry name" value="DUF87"/>
    <property type="match status" value="1"/>
</dbReference>
<accession>A0A161WZX6</accession>
<dbReference type="PATRIC" id="fig|1121326.3.peg.2534"/>
<keyword evidence="4" id="KW-1185">Reference proteome</keyword>
<evidence type="ECO:0000313" key="3">
    <source>
        <dbReference type="EMBL" id="KZL92718.1"/>
    </source>
</evidence>